<name>A0ABW1JNZ4_9NOCA</name>
<organism evidence="1 2">
    <name type="scientific">Nocardia lasii</name>
    <dbReference type="NCBI Taxonomy" id="1616107"/>
    <lineage>
        <taxon>Bacteria</taxon>
        <taxon>Bacillati</taxon>
        <taxon>Actinomycetota</taxon>
        <taxon>Actinomycetes</taxon>
        <taxon>Mycobacteriales</taxon>
        <taxon>Nocardiaceae</taxon>
        <taxon>Nocardia</taxon>
    </lineage>
</organism>
<comment type="caution">
    <text evidence="1">The sequence shown here is derived from an EMBL/GenBank/DDBJ whole genome shotgun (WGS) entry which is preliminary data.</text>
</comment>
<dbReference type="CDD" id="cd02440">
    <property type="entry name" value="AdoMet_MTases"/>
    <property type="match status" value="1"/>
</dbReference>
<evidence type="ECO:0000313" key="1">
    <source>
        <dbReference type="EMBL" id="MFC6010735.1"/>
    </source>
</evidence>
<dbReference type="GO" id="GO:0008168">
    <property type="term" value="F:methyltransferase activity"/>
    <property type="evidence" value="ECO:0007669"/>
    <property type="project" value="UniProtKB-KW"/>
</dbReference>
<gene>
    <name evidence="1" type="ORF">ACFP3H_06695</name>
</gene>
<dbReference type="Gene3D" id="3.40.50.150">
    <property type="entry name" value="Vaccinia Virus protein VP39"/>
    <property type="match status" value="1"/>
</dbReference>
<evidence type="ECO:0000313" key="2">
    <source>
        <dbReference type="Proteomes" id="UP001596223"/>
    </source>
</evidence>
<dbReference type="Proteomes" id="UP001596223">
    <property type="component" value="Unassembled WGS sequence"/>
</dbReference>
<dbReference type="Pfam" id="PF13489">
    <property type="entry name" value="Methyltransf_23"/>
    <property type="match status" value="1"/>
</dbReference>
<dbReference type="EMBL" id="JBHSQN010000002">
    <property type="protein sequence ID" value="MFC6010735.1"/>
    <property type="molecule type" value="Genomic_DNA"/>
</dbReference>
<keyword evidence="1" id="KW-0489">Methyltransferase</keyword>
<sequence length="234" mass="26309">MTSSEFAYTGCDNLEVMAEAVNYNRFLIDCVDKHVTSPEVRILDFGAGSGTYADLLTERGTKPDCLEPDATLQESLRSRGYHVVDLDTEPTCESEMYSLIYSFNVFEHIKNDQEASEQLTSLLRPGGTLVVYVPALEVLFTSMDVKVGHYRRYRRTQLNRILRNAGLEIVESRYCDPIGFFATLAYRFAGSDDGSINPRALKLYDRVVFPLSKLLQALTGRFFGKNVLVVATKS</sequence>
<keyword evidence="1" id="KW-0808">Transferase</keyword>
<proteinExistence type="predicted"/>
<accession>A0ABW1JNZ4</accession>
<keyword evidence="2" id="KW-1185">Reference proteome</keyword>
<dbReference type="InterPro" id="IPR029063">
    <property type="entry name" value="SAM-dependent_MTases_sf"/>
</dbReference>
<dbReference type="RefSeq" id="WP_378601062.1">
    <property type="nucleotide sequence ID" value="NZ_JBHSQN010000002.1"/>
</dbReference>
<dbReference type="PANTHER" id="PTHR43861">
    <property type="entry name" value="TRANS-ACONITATE 2-METHYLTRANSFERASE-RELATED"/>
    <property type="match status" value="1"/>
</dbReference>
<dbReference type="EC" id="2.1.1.-" evidence="1"/>
<dbReference type="GO" id="GO:0032259">
    <property type="term" value="P:methylation"/>
    <property type="evidence" value="ECO:0007669"/>
    <property type="project" value="UniProtKB-KW"/>
</dbReference>
<protein>
    <submittedName>
        <fullName evidence="1">Class I SAM-dependent methyltransferase</fullName>
        <ecNumber evidence="1">2.1.1.-</ecNumber>
    </submittedName>
</protein>
<dbReference type="SUPFAM" id="SSF53335">
    <property type="entry name" value="S-adenosyl-L-methionine-dependent methyltransferases"/>
    <property type="match status" value="1"/>
</dbReference>
<reference evidence="2" key="1">
    <citation type="journal article" date="2019" name="Int. J. Syst. Evol. Microbiol.">
        <title>The Global Catalogue of Microorganisms (GCM) 10K type strain sequencing project: providing services to taxonomists for standard genome sequencing and annotation.</title>
        <authorList>
            <consortium name="The Broad Institute Genomics Platform"/>
            <consortium name="The Broad Institute Genome Sequencing Center for Infectious Disease"/>
            <person name="Wu L."/>
            <person name="Ma J."/>
        </authorList>
    </citation>
    <scope>NUCLEOTIDE SEQUENCE [LARGE SCALE GENOMIC DNA]</scope>
    <source>
        <strain evidence="2">CCUG 36956</strain>
    </source>
</reference>